<evidence type="ECO:0000313" key="3">
    <source>
        <dbReference type="Proteomes" id="UP000054526"/>
    </source>
</evidence>
<protein>
    <recommendedName>
        <fullName evidence="4">Lipoprotein</fullName>
    </recommendedName>
</protein>
<evidence type="ECO:0000256" key="1">
    <source>
        <dbReference type="SAM" id="SignalP"/>
    </source>
</evidence>
<evidence type="ECO:0008006" key="4">
    <source>
        <dbReference type="Google" id="ProtNLM"/>
    </source>
</evidence>
<gene>
    <name evidence="2" type="ORF">SD71_14080</name>
</gene>
<sequence>MKKYTLLYVTFFVLVLLLAACSDSTITARDVRAVLEKEGLEVTQITVGTPAPIDVNGDNPSVFKIGLPTASMENPEYVFVQTFDSTEAREQFDKSDGNSLPKFEGSFPHMRQKKNVIVIYWSHDKQKPLLMKQFSNAMDKLSCRFWNCSIY</sequence>
<organism evidence="2 3">
    <name type="scientific">Cohnella kolymensis</name>
    <dbReference type="NCBI Taxonomy" id="1590652"/>
    <lineage>
        <taxon>Bacteria</taxon>
        <taxon>Bacillati</taxon>
        <taxon>Bacillota</taxon>
        <taxon>Bacilli</taxon>
        <taxon>Bacillales</taxon>
        <taxon>Paenibacillaceae</taxon>
        <taxon>Cohnella</taxon>
    </lineage>
</organism>
<keyword evidence="1" id="KW-0732">Signal</keyword>
<dbReference type="EMBL" id="JXAL01000022">
    <property type="protein sequence ID" value="KIL35423.1"/>
    <property type="molecule type" value="Genomic_DNA"/>
</dbReference>
<dbReference type="RefSeq" id="WP_041064311.1">
    <property type="nucleotide sequence ID" value="NZ_JXAL01000022.1"/>
</dbReference>
<comment type="caution">
    <text evidence="2">The sequence shown here is derived from an EMBL/GenBank/DDBJ whole genome shotgun (WGS) entry which is preliminary data.</text>
</comment>
<accession>A0ABR5A3Y8</accession>
<proteinExistence type="predicted"/>
<keyword evidence="3" id="KW-1185">Reference proteome</keyword>
<feature type="chain" id="PRO_5047444417" description="Lipoprotein" evidence="1">
    <location>
        <begin position="29"/>
        <end position="151"/>
    </location>
</feature>
<reference evidence="2 3" key="1">
    <citation type="submission" date="2014-12" db="EMBL/GenBank/DDBJ databases">
        <title>Draft genome sequence of Cohnella kolymensis strain B-2846.</title>
        <authorList>
            <person name="Karlyshev A.V."/>
            <person name="Kudryashova E.B."/>
        </authorList>
    </citation>
    <scope>NUCLEOTIDE SEQUENCE [LARGE SCALE GENOMIC DNA]</scope>
    <source>
        <strain evidence="2 3">VKM B-2846</strain>
    </source>
</reference>
<feature type="signal peptide" evidence="1">
    <location>
        <begin position="1"/>
        <end position="28"/>
    </location>
</feature>
<evidence type="ECO:0000313" key="2">
    <source>
        <dbReference type="EMBL" id="KIL35423.1"/>
    </source>
</evidence>
<name>A0ABR5A3Y8_9BACL</name>
<dbReference type="PROSITE" id="PS51257">
    <property type="entry name" value="PROKAR_LIPOPROTEIN"/>
    <property type="match status" value="1"/>
</dbReference>
<dbReference type="Proteomes" id="UP000054526">
    <property type="component" value="Unassembled WGS sequence"/>
</dbReference>